<evidence type="ECO:0000259" key="1">
    <source>
        <dbReference type="PROSITE" id="PS00028"/>
    </source>
</evidence>
<dbReference type="InterPro" id="IPR046496">
    <property type="entry name" value="DUF6589"/>
</dbReference>
<sequence length="328" mass="37599">MEHFNLTDVTDTPDGVIPEHILQGSAEQKRTWLHDSVAEVVDQFLLSTDISGLSAGITEASRAQHTEKDRLPCREPGCNKFFIYKKARETHEKKVHSLVVASMPVVEPASCDLRDFKKDHTEARLSFGFLLFDMLDAVKEGDGERMIRLYKVATLIYKAYGHTQYAYSTFLLTVQVNATLSPRVAHDVTWNRFWNNRGGKGKNIPLDLHLEHLNNFLKSFLKNKGTNLTEQTADRVSRSAGVLKTLLDTADRELQLSQPSGIHHEADLQTNIFTILEVLRKTEVFKHQPGRHFTSFPNFNRNILSKVNFKDLWQWMRARLKDWRAVAL</sequence>
<dbReference type="EMBL" id="JAYKXH010000018">
    <property type="protein sequence ID" value="KAK7136555.1"/>
    <property type="molecule type" value="Genomic_DNA"/>
</dbReference>
<dbReference type="Proteomes" id="UP001364617">
    <property type="component" value="Unassembled WGS sequence"/>
</dbReference>
<keyword evidence="3" id="KW-1185">Reference proteome</keyword>
<dbReference type="InterPro" id="IPR013087">
    <property type="entry name" value="Znf_C2H2_type"/>
</dbReference>
<gene>
    <name evidence="2" type="ORF">R3I93_016781</name>
</gene>
<comment type="caution">
    <text evidence="2">The sequence shown here is derived from an EMBL/GenBank/DDBJ whole genome shotgun (WGS) entry which is preliminary data.</text>
</comment>
<accession>A0AAN9CGA3</accession>
<dbReference type="PROSITE" id="PS00028">
    <property type="entry name" value="ZINC_FINGER_C2H2_1"/>
    <property type="match status" value="1"/>
</dbReference>
<feature type="domain" description="C2H2-type" evidence="1">
    <location>
        <begin position="73"/>
        <end position="96"/>
    </location>
</feature>
<reference evidence="2 3" key="1">
    <citation type="submission" date="2024-02" db="EMBL/GenBank/DDBJ databases">
        <title>Chromosome-level genome assembly of the Eurasian Minnow (Phoxinus phoxinus).</title>
        <authorList>
            <person name="Oriowo T.O."/>
            <person name="Martin S."/>
            <person name="Stange M."/>
            <person name="Chrysostomakis Y."/>
            <person name="Brown T."/>
            <person name="Winkler S."/>
            <person name="Kukowka S."/>
            <person name="Myers E.W."/>
            <person name="Bohne A."/>
        </authorList>
    </citation>
    <scope>NUCLEOTIDE SEQUENCE [LARGE SCALE GENOMIC DNA]</scope>
    <source>
        <strain evidence="2">ZFMK-TIS-60720</strain>
        <tissue evidence="2">Whole Organism</tissue>
    </source>
</reference>
<name>A0AAN9CGA3_9TELE</name>
<evidence type="ECO:0000313" key="2">
    <source>
        <dbReference type="EMBL" id="KAK7136555.1"/>
    </source>
</evidence>
<protein>
    <recommendedName>
        <fullName evidence="1">C2H2-type domain-containing protein</fullName>
    </recommendedName>
</protein>
<proteinExistence type="predicted"/>
<evidence type="ECO:0000313" key="3">
    <source>
        <dbReference type="Proteomes" id="UP001364617"/>
    </source>
</evidence>
<dbReference type="AlphaFoldDB" id="A0AAN9CGA3"/>
<organism evidence="2 3">
    <name type="scientific">Phoxinus phoxinus</name>
    <name type="common">Eurasian minnow</name>
    <dbReference type="NCBI Taxonomy" id="58324"/>
    <lineage>
        <taxon>Eukaryota</taxon>
        <taxon>Metazoa</taxon>
        <taxon>Chordata</taxon>
        <taxon>Craniata</taxon>
        <taxon>Vertebrata</taxon>
        <taxon>Euteleostomi</taxon>
        <taxon>Actinopterygii</taxon>
        <taxon>Neopterygii</taxon>
        <taxon>Teleostei</taxon>
        <taxon>Ostariophysi</taxon>
        <taxon>Cypriniformes</taxon>
        <taxon>Leuciscidae</taxon>
        <taxon>Phoxininae</taxon>
        <taxon>Phoxinus</taxon>
    </lineage>
</organism>
<dbReference type="Pfam" id="PF20231">
    <property type="entry name" value="DUF6589"/>
    <property type="match status" value="1"/>
</dbReference>